<evidence type="ECO:0000256" key="9">
    <source>
        <dbReference type="ARBA" id="ARBA00023136"/>
    </source>
</evidence>
<evidence type="ECO:0000256" key="7">
    <source>
        <dbReference type="ARBA" id="ARBA00022779"/>
    </source>
</evidence>
<evidence type="ECO:0000256" key="1">
    <source>
        <dbReference type="ARBA" id="ARBA00002254"/>
    </source>
</evidence>
<comment type="subcellular location">
    <subcellularLocation>
        <location evidence="2">Cell membrane</location>
        <topology evidence="2">Single-pass membrane protein</topology>
    </subcellularLocation>
</comment>
<evidence type="ECO:0000256" key="4">
    <source>
        <dbReference type="ARBA" id="ARBA00022475"/>
    </source>
</evidence>
<feature type="chain" id="PRO_5022720139" description="Flagellar protein FliL" evidence="11">
    <location>
        <begin position="25"/>
        <end position="164"/>
    </location>
</feature>
<dbReference type="AlphaFoldDB" id="A0A5C1AHS8"/>
<evidence type="ECO:0000256" key="5">
    <source>
        <dbReference type="ARBA" id="ARBA00022500"/>
    </source>
</evidence>
<evidence type="ECO:0000313" key="13">
    <source>
        <dbReference type="Proteomes" id="UP000324974"/>
    </source>
</evidence>
<evidence type="ECO:0000256" key="8">
    <source>
        <dbReference type="ARBA" id="ARBA00022989"/>
    </source>
</evidence>
<dbReference type="GO" id="GO:0071978">
    <property type="term" value="P:bacterial-type flagellum-dependent swarming motility"/>
    <property type="evidence" value="ECO:0007669"/>
    <property type="project" value="TreeGrafter"/>
</dbReference>
<dbReference type="EMBL" id="CP042425">
    <property type="protein sequence ID" value="QEL16684.1"/>
    <property type="molecule type" value="Genomic_DNA"/>
</dbReference>
<evidence type="ECO:0000313" key="12">
    <source>
        <dbReference type="EMBL" id="QEL16684.1"/>
    </source>
</evidence>
<evidence type="ECO:0000256" key="11">
    <source>
        <dbReference type="SAM" id="SignalP"/>
    </source>
</evidence>
<dbReference type="GO" id="GO:0006935">
    <property type="term" value="P:chemotaxis"/>
    <property type="evidence" value="ECO:0007669"/>
    <property type="project" value="UniProtKB-KW"/>
</dbReference>
<name>A0A5C1AHS8_9BACT</name>
<evidence type="ECO:0000256" key="3">
    <source>
        <dbReference type="ARBA" id="ARBA00008281"/>
    </source>
</evidence>
<evidence type="ECO:0000256" key="10">
    <source>
        <dbReference type="RuleBase" id="RU364125"/>
    </source>
</evidence>
<dbReference type="Proteomes" id="UP000324974">
    <property type="component" value="Chromosome"/>
</dbReference>
<evidence type="ECO:0000256" key="6">
    <source>
        <dbReference type="ARBA" id="ARBA00022692"/>
    </source>
</evidence>
<reference evidence="13" key="1">
    <citation type="submission" date="2019-08" db="EMBL/GenBank/DDBJ databases">
        <title>Limnoglobus roseus gen. nov., sp. nov., a novel freshwater planctomycete with a giant genome from the family Gemmataceae.</title>
        <authorList>
            <person name="Kulichevskaya I.S."/>
            <person name="Naumoff D.G."/>
            <person name="Miroshnikov K."/>
            <person name="Ivanova A."/>
            <person name="Philippov D.A."/>
            <person name="Hakobyan A."/>
            <person name="Rijpstra I.C."/>
            <person name="Sinninghe Damste J.S."/>
            <person name="Liesack W."/>
            <person name="Dedysh S.N."/>
        </authorList>
    </citation>
    <scope>NUCLEOTIDE SEQUENCE [LARGE SCALE GENOMIC DNA]</scope>
    <source>
        <strain evidence="13">PX52</strain>
    </source>
</reference>
<comment type="function">
    <text evidence="1 10">Controls the rotational direction of flagella during chemotaxis.</text>
</comment>
<organism evidence="12 13">
    <name type="scientific">Limnoglobus roseus</name>
    <dbReference type="NCBI Taxonomy" id="2598579"/>
    <lineage>
        <taxon>Bacteria</taxon>
        <taxon>Pseudomonadati</taxon>
        <taxon>Planctomycetota</taxon>
        <taxon>Planctomycetia</taxon>
        <taxon>Gemmatales</taxon>
        <taxon>Gemmataceae</taxon>
        <taxon>Limnoglobus</taxon>
    </lineage>
</organism>
<keyword evidence="4 10" id="KW-1003">Cell membrane</keyword>
<keyword evidence="13" id="KW-1185">Reference proteome</keyword>
<dbReference type="GO" id="GO:0005886">
    <property type="term" value="C:plasma membrane"/>
    <property type="evidence" value="ECO:0007669"/>
    <property type="project" value="UniProtKB-SubCell"/>
</dbReference>
<evidence type="ECO:0000256" key="2">
    <source>
        <dbReference type="ARBA" id="ARBA00004162"/>
    </source>
</evidence>
<dbReference type="InterPro" id="IPR005503">
    <property type="entry name" value="FliL"/>
</dbReference>
<dbReference type="Pfam" id="PF03748">
    <property type="entry name" value="FliL"/>
    <property type="match status" value="1"/>
</dbReference>
<dbReference type="PANTHER" id="PTHR35091">
    <property type="entry name" value="FLAGELLAR PROTEIN FLIL"/>
    <property type="match status" value="1"/>
</dbReference>
<sequence length="164" mass="17986">MRMLLLAGLAVVLTFSVTPIPARSDPPAKPSGEDALRAKVADLETRRAIIEKKLAEPDSDTIPFGDVTVNLAEERMTGYLRVKITIEVDETAFKELSRLVEKNKAAMKSWAISHLSGKTVKDVGGTAGVERLKGEIQKQFGEILAPKAKQNPVKAILFEEYLIQ</sequence>
<keyword evidence="5 10" id="KW-0145">Chemotaxis</keyword>
<dbReference type="GO" id="GO:0009425">
    <property type="term" value="C:bacterial-type flagellum basal body"/>
    <property type="evidence" value="ECO:0007669"/>
    <property type="project" value="InterPro"/>
</dbReference>
<accession>A0A5C1AHS8</accession>
<keyword evidence="11" id="KW-0732">Signal</keyword>
<keyword evidence="7 10" id="KW-0283">Flagellar rotation</keyword>
<keyword evidence="6" id="KW-0812">Transmembrane</keyword>
<dbReference type="PANTHER" id="PTHR35091:SF2">
    <property type="entry name" value="FLAGELLAR PROTEIN FLIL"/>
    <property type="match status" value="1"/>
</dbReference>
<gene>
    <name evidence="12" type="ORF">PX52LOC_03647</name>
</gene>
<keyword evidence="8" id="KW-1133">Transmembrane helix</keyword>
<proteinExistence type="inferred from homology"/>
<keyword evidence="9 10" id="KW-0472">Membrane</keyword>
<protein>
    <recommendedName>
        <fullName evidence="10">Flagellar protein FliL</fullName>
    </recommendedName>
</protein>
<dbReference type="KEGG" id="lrs:PX52LOC_03647"/>
<comment type="similarity">
    <text evidence="3 10">Belongs to the FliL family.</text>
</comment>
<feature type="signal peptide" evidence="11">
    <location>
        <begin position="1"/>
        <end position="24"/>
    </location>
</feature>